<dbReference type="InterPro" id="IPR029063">
    <property type="entry name" value="SAM-dependent_MTases_sf"/>
</dbReference>
<dbReference type="AlphaFoldDB" id="A0A1I4H5Y9"/>
<evidence type="ECO:0000313" key="3">
    <source>
        <dbReference type="Proteomes" id="UP000198851"/>
    </source>
</evidence>
<dbReference type="Gene3D" id="3.40.50.150">
    <property type="entry name" value="Vaccinia Virus protein VP39"/>
    <property type="match status" value="1"/>
</dbReference>
<dbReference type="RefSeq" id="WP_093325846.1">
    <property type="nucleotide sequence ID" value="NZ_FOSZ01000011.1"/>
</dbReference>
<dbReference type="Pfam" id="PF08241">
    <property type="entry name" value="Methyltransf_11"/>
    <property type="match status" value="1"/>
</dbReference>
<dbReference type="EMBL" id="FOSZ01000011">
    <property type="protein sequence ID" value="SFL36811.1"/>
    <property type="molecule type" value="Genomic_DNA"/>
</dbReference>
<evidence type="ECO:0000259" key="1">
    <source>
        <dbReference type="Pfam" id="PF08241"/>
    </source>
</evidence>
<dbReference type="GO" id="GO:0032259">
    <property type="term" value="P:methylation"/>
    <property type="evidence" value="ECO:0007669"/>
    <property type="project" value="UniProtKB-KW"/>
</dbReference>
<protein>
    <submittedName>
        <fullName evidence="2">SAM-dependent methyltransferase</fullName>
    </submittedName>
</protein>
<proteinExistence type="predicted"/>
<dbReference type="SUPFAM" id="SSF53335">
    <property type="entry name" value="S-adenosyl-L-methionine-dependent methyltransferases"/>
    <property type="match status" value="1"/>
</dbReference>
<reference evidence="3" key="1">
    <citation type="submission" date="2016-10" db="EMBL/GenBank/DDBJ databases">
        <authorList>
            <person name="Varghese N."/>
            <person name="Submissions S."/>
        </authorList>
    </citation>
    <scope>NUCLEOTIDE SEQUENCE [LARGE SCALE GENOMIC DNA]</scope>
    <source>
        <strain evidence="3">DSM 28453</strain>
    </source>
</reference>
<name>A0A1I4H5Y9_9RHOB</name>
<dbReference type="GO" id="GO:0008757">
    <property type="term" value="F:S-adenosylmethionine-dependent methyltransferase activity"/>
    <property type="evidence" value="ECO:0007669"/>
    <property type="project" value="InterPro"/>
</dbReference>
<dbReference type="STRING" id="1280847.SAMN04488036_1119"/>
<evidence type="ECO:0000313" key="2">
    <source>
        <dbReference type="EMBL" id="SFL36811.1"/>
    </source>
</evidence>
<dbReference type="InterPro" id="IPR013216">
    <property type="entry name" value="Methyltransf_11"/>
</dbReference>
<organism evidence="2 3">
    <name type="scientific">Shimia haliotis</name>
    <dbReference type="NCBI Taxonomy" id="1280847"/>
    <lineage>
        <taxon>Bacteria</taxon>
        <taxon>Pseudomonadati</taxon>
        <taxon>Pseudomonadota</taxon>
        <taxon>Alphaproteobacteria</taxon>
        <taxon>Rhodobacterales</taxon>
        <taxon>Roseobacteraceae</taxon>
    </lineage>
</organism>
<sequence>MNAYEAVAKEYYDPGLHPTCAALRDLSLQAVNACVLKLPTQGVLVEIGAGDSILAPIALKGEALHRVVLLDGSETMLTYSQKWGQMGAKLQRSDASETSLQSSSAALVIASLGDPYNTPSFWDEMRRVLRPDGRLVFTSPAHEWSSRFRLGGKDDVAEFVTSNGKKFEMPSFVYPYKEQLELIGRSGLSCREYFALTVSSLSGRTPPKLSLLSNDTPAVACYDLVLRE</sequence>
<keyword evidence="2" id="KW-0808">Transferase</keyword>
<keyword evidence="2" id="KW-0489">Methyltransferase</keyword>
<keyword evidence="3" id="KW-1185">Reference proteome</keyword>
<accession>A0A1I4H5Y9</accession>
<dbReference type="OrthoDB" id="9787738at2"/>
<dbReference type="CDD" id="cd02440">
    <property type="entry name" value="AdoMet_MTases"/>
    <property type="match status" value="1"/>
</dbReference>
<feature type="domain" description="Methyltransferase type 11" evidence="1">
    <location>
        <begin position="46"/>
        <end position="137"/>
    </location>
</feature>
<dbReference type="Proteomes" id="UP000198851">
    <property type="component" value="Unassembled WGS sequence"/>
</dbReference>
<gene>
    <name evidence="2" type="ORF">SAMN04488036_1119</name>
</gene>